<dbReference type="SUPFAM" id="SSF47781">
    <property type="entry name" value="RuvA domain 2-like"/>
    <property type="match status" value="1"/>
</dbReference>
<evidence type="ECO:0000259" key="7">
    <source>
        <dbReference type="SMART" id="SM00278"/>
    </source>
</evidence>
<proteinExistence type="inferred from homology"/>
<evidence type="ECO:0000256" key="6">
    <source>
        <dbReference type="HAMAP-Rule" id="MF_00031"/>
    </source>
</evidence>
<feature type="region of interest" description="Domain III" evidence="6">
    <location>
        <begin position="150"/>
        <end position="200"/>
    </location>
</feature>
<comment type="domain">
    <text evidence="6">Has three domains with a flexible linker between the domains II and III and assumes an 'L' shape. Domain III is highly mobile and contacts RuvB.</text>
</comment>
<dbReference type="AlphaFoldDB" id="A0A9Q3ULZ9"/>
<dbReference type="InterPro" id="IPR012340">
    <property type="entry name" value="NA-bd_OB-fold"/>
</dbReference>
<comment type="caution">
    <text evidence="6">Lacks conserved residue(s) required for the propagation of feature annotation.</text>
</comment>
<dbReference type="SMART" id="SM00278">
    <property type="entry name" value="HhH1"/>
    <property type="match status" value="2"/>
</dbReference>
<name>A0A9Q3ULZ9_9GAMM</name>
<dbReference type="GO" id="GO:0006281">
    <property type="term" value="P:DNA repair"/>
    <property type="evidence" value="ECO:0007669"/>
    <property type="project" value="UniProtKB-UniRule"/>
</dbReference>
<organism evidence="8 9">
    <name type="scientific">Alloalcanivorax marinus</name>
    <dbReference type="NCBI Taxonomy" id="1177169"/>
    <lineage>
        <taxon>Bacteria</taxon>
        <taxon>Pseudomonadati</taxon>
        <taxon>Pseudomonadota</taxon>
        <taxon>Gammaproteobacteria</taxon>
        <taxon>Oceanospirillales</taxon>
        <taxon>Alcanivoracaceae</taxon>
        <taxon>Alloalcanivorax</taxon>
    </lineage>
</organism>
<sequence>MIGQLKGTLLDKRPPQLLLDVGGVGYEVEAPMTVFYDLPETGGELLLHTHFVVREDAQLLFGFASRYERELFRSLIKVNGVGPKMALAILSGIEADRLAACIRDQDTTSLVKVPGIGKKTAERLVIEMSDRLDKLDGAPATLPGRVALDTAPDARADALAALESLGYRNKEAAAAVARAAEQGDDSSEELIRRALRTLAR</sequence>
<evidence type="ECO:0000256" key="4">
    <source>
        <dbReference type="ARBA" id="ARBA00023172"/>
    </source>
</evidence>
<comment type="similarity">
    <text evidence="6">Belongs to the RuvA family.</text>
</comment>
<evidence type="ECO:0000256" key="2">
    <source>
        <dbReference type="ARBA" id="ARBA00022763"/>
    </source>
</evidence>
<protein>
    <recommendedName>
        <fullName evidence="6">Holliday junction branch migration complex subunit RuvA</fullName>
    </recommendedName>
</protein>
<dbReference type="GO" id="GO:0005524">
    <property type="term" value="F:ATP binding"/>
    <property type="evidence" value="ECO:0007669"/>
    <property type="project" value="InterPro"/>
</dbReference>
<keyword evidence="3 6" id="KW-0238">DNA-binding</keyword>
<dbReference type="Pfam" id="PF01330">
    <property type="entry name" value="RuvA_N"/>
    <property type="match status" value="1"/>
</dbReference>
<gene>
    <name evidence="6 8" type="primary">ruvA</name>
    <name evidence="8" type="ORF">LL252_08830</name>
</gene>
<comment type="subcellular location">
    <subcellularLocation>
        <location evidence="6">Cytoplasm</location>
    </subcellularLocation>
</comment>
<evidence type="ECO:0000313" key="8">
    <source>
        <dbReference type="EMBL" id="MCC4308675.1"/>
    </source>
</evidence>
<dbReference type="InterPro" id="IPR011114">
    <property type="entry name" value="RuvA_C"/>
</dbReference>
<keyword evidence="2 6" id="KW-0227">DNA damage</keyword>
<dbReference type="GO" id="GO:0009379">
    <property type="term" value="C:Holliday junction helicase complex"/>
    <property type="evidence" value="ECO:0007669"/>
    <property type="project" value="InterPro"/>
</dbReference>
<dbReference type="InterPro" id="IPR000085">
    <property type="entry name" value="RuvA"/>
</dbReference>
<evidence type="ECO:0000256" key="5">
    <source>
        <dbReference type="ARBA" id="ARBA00023204"/>
    </source>
</evidence>
<evidence type="ECO:0000256" key="3">
    <source>
        <dbReference type="ARBA" id="ARBA00023125"/>
    </source>
</evidence>
<dbReference type="Gene3D" id="1.10.150.20">
    <property type="entry name" value="5' to 3' exonuclease, C-terminal subdomain"/>
    <property type="match status" value="1"/>
</dbReference>
<keyword evidence="9" id="KW-1185">Reference proteome</keyword>
<dbReference type="Gene3D" id="2.40.50.140">
    <property type="entry name" value="Nucleic acid-binding proteins"/>
    <property type="match status" value="1"/>
</dbReference>
<dbReference type="RefSeq" id="WP_204429103.1">
    <property type="nucleotide sequence ID" value="NZ_ARXL01000034.1"/>
</dbReference>
<dbReference type="EMBL" id="JAJGNA010000008">
    <property type="protein sequence ID" value="MCC4308675.1"/>
    <property type="molecule type" value="Genomic_DNA"/>
</dbReference>
<reference evidence="8" key="1">
    <citation type="submission" date="2021-10" db="EMBL/GenBank/DDBJ databases">
        <title>The diversity and Nitrogen Metabolism of Culturable Nitrate-Utilizing Bacteria Within the Oxygen Minimum Zone of the Changjiang (Yangtze River)Estuary.</title>
        <authorList>
            <person name="Zhang D."/>
            <person name="Zheng J."/>
            <person name="Liu S."/>
            <person name="He W."/>
        </authorList>
    </citation>
    <scope>NUCLEOTIDE SEQUENCE</scope>
    <source>
        <strain evidence="8">FXH-223</strain>
    </source>
</reference>
<dbReference type="GO" id="GO:0006310">
    <property type="term" value="P:DNA recombination"/>
    <property type="evidence" value="ECO:0007669"/>
    <property type="project" value="UniProtKB-UniRule"/>
</dbReference>
<keyword evidence="1 6" id="KW-0963">Cytoplasm</keyword>
<dbReference type="Pfam" id="PF07499">
    <property type="entry name" value="RuvA_C"/>
    <property type="match status" value="1"/>
</dbReference>
<dbReference type="NCBIfam" id="TIGR00084">
    <property type="entry name" value="ruvA"/>
    <property type="match status" value="1"/>
</dbReference>
<keyword evidence="4 6" id="KW-0233">DNA recombination</keyword>
<dbReference type="GO" id="GO:0000400">
    <property type="term" value="F:four-way junction DNA binding"/>
    <property type="evidence" value="ECO:0007669"/>
    <property type="project" value="UniProtKB-UniRule"/>
</dbReference>
<dbReference type="InterPro" id="IPR013849">
    <property type="entry name" value="DNA_helicase_Holl-junc_RuvA_I"/>
</dbReference>
<evidence type="ECO:0000256" key="1">
    <source>
        <dbReference type="ARBA" id="ARBA00022490"/>
    </source>
</evidence>
<dbReference type="Pfam" id="PF14520">
    <property type="entry name" value="HHH_5"/>
    <property type="match status" value="1"/>
</dbReference>
<dbReference type="GO" id="GO:0009378">
    <property type="term" value="F:four-way junction helicase activity"/>
    <property type="evidence" value="ECO:0007669"/>
    <property type="project" value="InterPro"/>
</dbReference>
<feature type="region of interest" description="Domain I" evidence="6">
    <location>
        <begin position="1"/>
        <end position="64"/>
    </location>
</feature>
<dbReference type="SUPFAM" id="SSF50249">
    <property type="entry name" value="Nucleic acid-binding proteins"/>
    <property type="match status" value="1"/>
</dbReference>
<comment type="caution">
    <text evidence="8">The sequence shown here is derived from an EMBL/GenBank/DDBJ whole genome shotgun (WGS) entry which is preliminary data.</text>
</comment>
<feature type="domain" description="Helix-hairpin-helix DNA-binding motif class 1" evidence="7">
    <location>
        <begin position="73"/>
        <end position="92"/>
    </location>
</feature>
<comment type="function">
    <text evidence="6">The RuvA-RuvB-RuvC complex processes Holliday junction (HJ) DNA during genetic recombination and DNA repair, while the RuvA-RuvB complex plays an important role in the rescue of blocked DNA replication forks via replication fork reversal (RFR). RuvA specifically binds to HJ cruciform DNA, conferring on it an open structure. The RuvB hexamer acts as an ATP-dependent pump, pulling dsDNA into and through the RuvAB complex. HJ branch migration allows RuvC to scan DNA until it finds its consensus sequence, where it cleaves and resolves the cruciform DNA.</text>
</comment>
<keyword evidence="5 6" id="KW-0234">DNA repair</keyword>
<feature type="domain" description="Helix-hairpin-helix DNA-binding motif class 1" evidence="7">
    <location>
        <begin position="108"/>
        <end position="127"/>
    </location>
</feature>
<accession>A0A9Q3ULZ9</accession>
<dbReference type="GO" id="GO:0005737">
    <property type="term" value="C:cytoplasm"/>
    <property type="evidence" value="ECO:0007669"/>
    <property type="project" value="UniProtKB-SubCell"/>
</dbReference>
<dbReference type="Gene3D" id="1.10.8.10">
    <property type="entry name" value="DNA helicase RuvA subunit, C-terminal domain"/>
    <property type="match status" value="1"/>
</dbReference>
<evidence type="ECO:0000313" key="9">
    <source>
        <dbReference type="Proteomes" id="UP001108027"/>
    </source>
</evidence>
<dbReference type="GO" id="GO:0048476">
    <property type="term" value="C:Holliday junction resolvase complex"/>
    <property type="evidence" value="ECO:0007669"/>
    <property type="project" value="UniProtKB-UniRule"/>
</dbReference>
<dbReference type="InterPro" id="IPR036267">
    <property type="entry name" value="RuvA_C_sf"/>
</dbReference>
<dbReference type="SUPFAM" id="SSF46929">
    <property type="entry name" value="DNA helicase RuvA subunit, C-terminal domain"/>
    <property type="match status" value="1"/>
</dbReference>
<dbReference type="InterPro" id="IPR010994">
    <property type="entry name" value="RuvA_2-like"/>
</dbReference>
<comment type="subunit">
    <text evidence="6">Homotetramer. Forms an RuvA(8)-RuvB(12)-Holliday junction (HJ) complex. HJ DNA is sandwiched between 2 RuvA tetramers; dsDNA enters through RuvA and exits via RuvB. An RuvB hexamer assembles on each DNA strand where it exits the tetramer. Each RuvB hexamer is contacted by two RuvA subunits (via domain III) on 2 adjacent RuvB subunits; this complex drives branch migration. In the full resolvosome a probable DNA-RuvA(4)-RuvB(12)-RuvC(2) complex forms which resolves the HJ.</text>
</comment>
<dbReference type="InterPro" id="IPR003583">
    <property type="entry name" value="Hlx-hairpin-Hlx_DNA-bd_motif"/>
</dbReference>
<dbReference type="Proteomes" id="UP001108027">
    <property type="component" value="Unassembled WGS sequence"/>
</dbReference>
<dbReference type="HAMAP" id="MF_00031">
    <property type="entry name" value="DNA_HJ_migration_RuvA"/>
    <property type="match status" value="1"/>
</dbReference>